<sequence length="1079" mass="121975">MITTLAQPDFLSYFCENAANYTQNSMYQRTLNFTLSTLRTTNNGFGFYNFSTGGGKDTVNSIALCRGDVNPDSCQTCLNNSIVKLQQLCPNQKEAVGYYNYCLLKYSNENILGSTRIKLYKYVANPQNSTDIVQLNWLVGPLLTELRVHAAAGGPLRKFATGNRSGPGFATVYALVQCTPDLSGTQCSGCLADIIQRIGIYFNGKVGGAILAPMCNFRYETYRFFNQSAPVAPSSPPVLQLSPPVSQPSPSPSPVKTRRSMIMAVIAIVTVIIILLIASLCIFIRLRKKKRKLIPSQVPTSVNSETLDIDMVESLRYEFNAVKAATNNFSEENKLGRGGFGTVYKGKLEDGNQIAVKRLAWDSRQGDLEFKNEVLLVAKLQHRNLVRLQGFSKEGSERLLIYEYMPNASLDQFIFDPTKRIILDWEKRYNIINGIAKGLLYLHEDSRLRIIHRDMKASNVLLDENMTAKIADFGMARLFKTEETQGDTNRIVGTYGYMAPEYAMHGQFSVKSDVYSYGVLLLEIVTSQKNQCFKNGERMEDLLSVAWKSWKNGTTTDIIDPILKTGSNSLRDISRCVHIGLLCVQEKVVNRPTMATVVLMLNSFSFALPMPLKYAFFIHNNIHPEIPLLRSVSSKCSTNEVSICSKKLYLNRVHRRLQLCCRVAAIVHMNTLIRSMIPPPFQQIAPAPWLPPAPPVTSGFWNASNVQGSLKELQKTLRLAEAMEKELEMLVAMKGTEQHFEEKDDGAKEAAIGRFSKFLEDSGKSLDTQEKISLEAANGLIMKLRNELEPFRVITDDKTPWEEKSAVVRLSNKMQKHKRNKLWRKRKRRRNGEMLAKEREQFDRVDQEADEWRAREIAKEIAKRKVEKMKEIAKQKANEERRRLESELELLLIVEKLQELRSIRIQKLTKQGHFLPDEDNKFLEKIRAAVEEEERQAMAAADTCAAKDAIATAEESRNVTGANAIISEDQTDLTNREKINEEKITETEAKGSSMAAIDMESEKQRSKVAGSTRGYDYSASLPLEFYHYYHGSNTDMGTLIEVRRTWDAYIRPGGSRIPGHWVQPPPPADEIWASYLVKP</sequence>
<dbReference type="Proteomes" id="UP001408789">
    <property type="component" value="Unassembled WGS sequence"/>
</dbReference>
<reference evidence="21 22" key="1">
    <citation type="submission" date="2024-04" db="EMBL/GenBank/DDBJ databases">
        <title>The reference genome of an endangered Asteraceae, Deinandra increscens subsp. villosa, native to the Central Coast of California.</title>
        <authorList>
            <person name="Guilliams M."/>
            <person name="Hasenstab-Lehman K."/>
            <person name="Meyer R."/>
            <person name="Mcevoy S."/>
        </authorList>
    </citation>
    <scope>NUCLEOTIDE SEQUENCE [LARGE SCALE GENOMIC DNA]</scope>
    <source>
        <tissue evidence="21">Leaf</tissue>
    </source>
</reference>
<keyword evidence="7" id="KW-0677">Repeat</keyword>
<keyword evidence="14" id="KW-0325">Glycoprotein</keyword>
<gene>
    <name evidence="21" type="ORF">SSX86_006870</name>
</gene>
<evidence type="ECO:0000259" key="19">
    <source>
        <dbReference type="PROSITE" id="PS50011"/>
    </source>
</evidence>
<keyword evidence="8 15" id="KW-0547">Nucleotide-binding</keyword>
<proteinExistence type="predicted"/>
<evidence type="ECO:0000313" key="22">
    <source>
        <dbReference type="Proteomes" id="UP001408789"/>
    </source>
</evidence>
<evidence type="ECO:0000256" key="4">
    <source>
        <dbReference type="ARBA" id="ARBA00022679"/>
    </source>
</evidence>
<dbReference type="InterPro" id="IPR031974">
    <property type="entry name" value="PDCD7"/>
</dbReference>
<evidence type="ECO:0000256" key="1">
    <source>
        <dbReference type="ARBA" id="ARBA00004167"/>
    </source>
</evidence>
<dbReference type="InterPro" id="IPR017441">
    <property type="entry name" value="Protein_kinase_ATP_BS"/>
</dbReference>
<dbReference type="PANTHER" id="PTHR27002:SF1073">
    <property type="entry name" value="CYSTEINE-RICH RECEPTOR-LIKE PROTEIN KINASE 29"/>
    <property type="match status" value="1"/>
</dbReference>
<name>A0AAP0DNM6_9ASTR</name>
<dbReference type="InterPro" id="IPR038408">
    <property type="entry name" value="GNK2_sf"/>
</dbReference>
<dbReference type="CDD" id="cd23509">
    <property type="entry name" value="Gnk2-like"/>
    <property type="match status" value="2"/>
</dbReference>
<dbReference type="AlphaFoldDB" id="A0AAP0DNM6"/>
<dbReference type="FunFam" id="1.10.510.10:FF:000343">
    <property type="entry name" value="Cysteine-rich receptor-like protein kinase 28"/>
    <property type="match status" value="1"/>
</dbReference>
<evidence type="ECO:0000256" key="3">
    <source>
        <dbReference type="ARBA" id="ARBA00022553"/>
    </source>
</evidence>
<dbReference type="GO" id="GO:0009737">
    <property type="term" value="P:response to abscisic acid"/>
    <property type="evidence" value="ECO:0007669"/>
    <property type="project" value="UniProtKB-ARBA"/>
</dbReference>
<evidence type="ECO:0000256" key="6">
    <source>
        <dbReference type="ARBA" id="ARBA00022729"/>
    </source>
</evidence>
<protein>
    <submittedName>
        <fullName evidence="21">Uncharacterized protein</fullName>
    </submittedName>
</protein>
<dbReference type="PROSITE" id="PS50011">
    <property type="entry name" value="PROTEIN_KINASE_DOM"/>
    <property type="match status" value="1"/>
</dbReference>
<accession>A0AAP0DNM6</accession>
<dbReference type="GO" id="GO:0005524">
    <property type="term" value="F:ATP binding"/>
    <property type="evidence" value="ECO:0007669"/>
    <property type="project" value="UniProtKB-UniRule"/>
</dbReference>
<dbReference type="Pfam" id="PF16021">
    <property type="entry name" value="PDCD7"/>
    <property type="match status" value="1"/>
</dbReference>
<evidence type="ECO:0000256" key="14">
    <source>
        <dbReference type="ARBA" id="ARBA00023180"/>
    </source>
</evidence>
<evidence type="ECO:0000256" key="12">
    <source>
        <dbReference type="ARBA" id="ARBA00023136"/>
    </source>
</evidence>
<dbReference type="Pfam" id="PF07714">
    <property type="entry name" value="PK_Tyr_Ser-Thr"/>
    <property type="match status" value="1"/>
</dbReference>
<feature type="domain" description="Protein kinase" evidence="19">
    <location>
        <begin position="329"/>
        <end position="617"/>
    </location>
</feature>
<evidence type="ECO:0000256" key="17">
    <source>
        <dbReference type="SAM" id="MobiDB-lite"/>
    </source>
</evidence>
<evidence type="ECO:0000259" key="20">
    <source>
        <dbReference type="PROSITE" id="PS51473"/>
    </source>
</evidence>
<keyword evidence="9" id="KW-0418">Kinase</keyword>
<keyword evidence="6" id="KW-0732">Signal</keyword>
<dbReference type="CDD" id="cd14066">
    <property type="entry name" value="STKc_IRAK"/>
    <property type="match status" value="1"/>
</dbReference>
<dbReference type="Gene3D" id="3.30.430.20">
    <property type="entry name" value="Gnk2 domain, C-X8-C-X2-C motif"/>
    <property type="match status" value="2"/>
</dbReference>
<keyword evidence="22" id="KW-1185">Reference proteome</keyword>
<comment type="subcellular location">
    <subcellularLocation>
        <location evidence="1">Membrane</location>
        <topology evidence="1">Single-pass membrane protein</topology>
    </subcellularLocation>
</comment>
<evidence type="ECO:0000256" key="8">
    <source>
        <dbReference type="ARBA" id="ARBA00022741"/>
    </source>
</evidence>
<feature type="binding site" evidence="15">
    <location>
        <position position="357"/>
    </location>
    <ligand>
        <name>ATP</name>
        <dbReference type="ChEBI" id="CHEBI:30616"/>
    </ligand>
</feature>
<keyword evidence="3" id="KW-0597">Phosphoprotein</keyword>
<evidence type="ECO:0000256" key="2">
    <source>
        <dbReference type="ARBA" id="ARBA00022527"/>
    </source>
</evidence>
<dbReference type="InterPro" id="IPR001245">
    <property type="entry name" value="Ser-Thr/Tyr_kinase_cat_dom"/>
</dbReference>
<keyword evidence="5 18" id="KW-0812">Transmembrane</keyword>
<dbReference type="InterPro" id="IPR000719">
    <property type="entry name" value="Prot_kinase_dom"/>
</dbReference>
<evidence type="ECO:0000313" key="21">
    <source>
        <dbReference type="EMBL" id="KAK9074273.1"/>
    </source>
</evidence>
<dbReference type="InterPro" id="IPR011009">
    <property type="entry name" value="Kinase-like_dom_sf"/>
</dbReference>
<dbReference type="Gene3D" id="1.10.510.10">
    <property type="entry name" value="Transferase(Phosphotransferase) domain 1"/>
    <property type="match status" value="1"/>
</dbReference>
<evidence type="ECO:0000256" key="9">
    <source>
        <dbReference type="ARBA" id="ARBA00022777"/>
    </source>
</evidence>
<keyword evidence="10 15" id="KW-0067">ATP-binding</keyword>
<keyword evidence="13" id="KW-0675">Receptor</keyword>
<evidence type="ECO:0000256" key="5">
    <source>
        <dbReference type="ARBA" id="ARBA00022692"/>
    </source>
</evidence>
<dbReference type="GO" id="GO:0004674">
    <property type="term" value="F:protein serine/threonine kinase activity"/>
    <property type="evidence" value="ECO:0007669"/>
    <property type="project" value="UniProtKB-KW"/>
</dbReference>
<keyword evidence="4" id="KW-0808">Transferase</keyword>
<evidence type="ECO:0000256" key="13">
    <source>
        <dbReference type="ARBA" id="ARBA00023170"/>
    </source>
</evidence>
<dbReference type="PROSITE" id="PS00107">
    <property type="entry name" value="PROTEIN_KINASE_ATP"/>
    <property type="match status" value="1"/>
</dbReference>
<evidence type="ECO:0000256" key="7">
    <source>
        <dbReference type="ARBA" id="ARBA00022737"/>
    </source>
</evidence>
<dbReference type="Gene3D" id="3.30.200.20">
    <property type="entry name" value="Phosphorylase Kinase, domain 1"/>
    <property type="match status" value="1"/>
</dbReference>
<evidence type="ECO:0000256" key="15">
    <source>
        <dbReference type="PROSITE-ProRule" id="PRU10141"/>
    </source>
</evidence>
<dbReference type="PROSITE" id="PS00108">
    <property type="entry name" value="PROTEIN_KINASE_ST"/>
    <property type="match status" value="1"/>
</dbReference>
<keyword evidence="16" id="KW-0175">Coiled coil</keyword>
<feature type="domain" description="Gnk2-homologous" evidence="20">
    <location>
        <begin position="117"/>
        <end position="224"/>
    </location>
</feature>
<dbReference type="InterPro" id="IPR002902">
    <property type="entry name" value="GNK2"/>
</dbReference>
<dbReference type="PANTHER" id="PTHR27002">
    <property type="entry name" value="RECEPTOR-LIKE SERINE/THREONINE-PROTEIN KINASE SD1-8"/>
    <property type="match status" value="1"/>
</dbReference>
<feature type="region of interest" description="Disordered" evidence="17">
    <location>
        <begin position="986"/>
        <end position="1011"/>
    </location>
</feature>
<feature type="domain" description="Gnk2-homologous" evidence="20">
    <location>
        <begin position="9"/>
        <end position="111"/>
    </location>
</feature>
<organism evidence="21 22">
    <name type="scientific">Deinandra increscens subsp. villosa</name>
    <dbReference type="NCBI Taxonomy" id="3103831"/>
    <lineage>
        <taxon>Eukaryota</taxon>
        <taxon>Viridiplantae</taxon>
        <taxon>Streptophyta</taxon>
        <taxon>Embryophyta</taxon>
        <taxon>Tracheophyta</taxon>
        <taxon>Spermatophyta</taxon>
        <taxon>Magnoliopsida</taxon>
        <taxon>eudicotyledons</taxon>
        <taxon>Gunneridae</taxon>
        <taxon>Pentapetalae</taxon>
        <taxon>asterids</taxon>
        <taxon>campanulids</taxon>
        <taxon>Asterales</taxon>
        <taxon>Asteraceae</taxon>
        <taxon>Asteroideae</taxon>
        <taxon>Heliantheae alliance</taxon>
        <taxon>Madieae</taxon>
        <taxon>Madiinae</taxon>
        <taxon>Deinandra</taxon>
    </lineage>
</organism>
<dbReference type="Pfam" id="PF01657">
    <property type="entry name" value="Stress-antifung"/>
    <property type="match status" value="2"/>
</dbReference>
<dbReference type="SMART" id="SM00220">
    <property type="entry name" value="S_TKc"/>
    <property type="match status" value="1"/>
</dbReference>
<dbReference type="EMBL" id="JBCNJP010000008">
    <property type="protein sequence ID" value="KAK9074273.1"/>
    <property type="molecule type" value="Genomic_DNA"/>
</dbReference>
<evidence type="ECO:0000256" key="18">
    <source>
        <dbReference type="SAM" id="Phobius"/>
    </source>
</evidence>
<comment type="caution">
    <text evidence="21">The sequence shown here is derived from an EMBL/GenBank/DDBJ whole genome shotgun (WGS) entry which is preliminary data.</text>
</comment>
<dbReference type="FunFam" id="3.30.200.20:FF:000142">
    <property type="entry name" value="Cysteine-rich receptor-like protein kinase 10"/>
    <property type="match status" value="1"/>
</dbReference>
<keyword evidence="12 18" id="KW-0472">Membrane</keyword>
<evidence type="ECO:0000256" key="10">
    <source>
        <dbReference type="ARBA" id="ARBA00022840"/>
    </source>
</evidence>
<feature type="transmembrane region" description="Helical" evidence="18">
    <location>
        <begin position="261"/>
        <end position="284"/>
    </location>
</feature>
<keyword evidence="2" id="KW-0723">Serine/threonine-protein kinase</keyword>
<evidence type="ECO:0000256" key="11">
    <source>
        <dbReference type="ARBA" id="ARBA00022989"/>
    </source>
</evidence>
<dbReference type="GO" id="GO:0005886">
    <property type="term" value="C:plasma membrane"/>
    <property type="evidence" value="ECO:0007669"/>
    <property type="project" value="TreeGrafter"/>
</dbReference>
<dbReference type="InterPro" id="IPR008271">
    <property type="entry name" value="Ser/Thr_kinase_AS"/>
</dbReference>
<feature type="coiled-coil region" evidence="16">
    <location>
        <begin position="835"/>
        <end position="894"/>
    </location>
</feature>
<dbReference type="FunFam" id="3.30.430.20:FF:000002">
    <property type="entry name" value="Cysteine-rich receptor-like protein kinase 10"/>
    <property type="match status" value="1"/>
</dbReference>
<evidence type="ECO:0000256" key="16">
    <source>
        <dbReference type="SAM" id="Coils"/>
    </source>
</evidence>
<keyword evidence="11 18" id="KW-1133">Transmembrane helix</keyword>
<dbReference type="SUPFAM" id="SSF56112">
    <property type="entry name" value="Protein kinase-like (PK-like)"/>
    <property type="match status" value="1"/>
</dbReference>
<feature type="coiled-coil region" evidence="16">
    <location>
        <begin position="703"/>
        <end position="733"/>
    </location>
</feature>
<dbReference type="PROSITE" id="PS51473">
    <property type="entry name" value="GNK2"/>
    <property type="match status" value="2"/>
</dbReference>